<sequence>MESTSITELFDGLFPFSEHQREVFDESFDLTELPEQVLPALMTLLHDAAPRVRLFLKLDKVTQQAFSSGAAKFRIDRATGGVMVTFYPEGYQNIWKQVH</sequence>
<dbReference type="HOGENOM" id="CLU_2314072_0_0_11"/>
<comment type="caution">
    <text evidence="1">The sequence shown here is derived from an EMBL/GenBank/DDBJ whole genome shotgun (WGS) entry which is preliminary data.</text>
</comment>
<proteinExistence type="predicted"/>
<keyword evidence="2" id="KW-1185">Reference proteome</keyword>
<evidence type="ECO:0000313" key="2">
    <source>
        <dbReference type="Proteomes" id="UP000013015"/>
    </source>
</evidence>
<accession>N6WFR9</accession>
<reference evidence="1 2" key="1">
    <citation type="submission" date="2013-03" db="EMBL/GenBank/DDBJ databases">
        <title>Reference genome for the Human Microbiome Project.</title>
        <authorList>
            <person name="Aqrawi P."/>
            <person name="Ayvaz T."/>
            <person name="Bess C."/>
            <person name="Blankenburg K."/>
            <person name="Coyle M."/>
            <person name="Deng J."/>
            <person name="Forbes L."/>
            <person name="Fowler G."/>
            <person name="Francisco L."/>
            <person name="Fu Q."/>
            <person name="Gibbs R."/>
            <person name="Gross S."/>
            <person name="Gubbala S."/>
            <person name="Hale W."/>
            <person name="Hemphill L."/>
            <person name="Highlander S."/>
            <person name="Hirani K."/>
            <person name="Jackson L."/>
            <person name="Jakkamsetti A."/>
            <person name="Javaid M."/>
            <person name="Jayaseelan J.C."/>
            <person name="Jiang H."/>
            <person name="Joshi V."/>
            <person name="Korchina V."/>
            <person name="Kovar C."/>
            <person name="Lara F."/>
            <person name="Lee S."/>
            <person name="Liu Y."/>
            <person name="Mata R."/>
            <person name="Mathew T."/>
            <person name="Munidasa M."/>
            <person name="Muzny D."/>
            <person name="Nazareth L."/>
            <person name="Ngo R."/>
            <person name="Nguyen L."/>
            <person name="Nguyen N."/>
            <person name="Okwuonu G."/>
            <person name="Ongeri F."/>
            <person name="Palculict T."/>
            <person name="Patil S."/>
            <person name="Petrosino J."/>
            <person name="Pham C."/>
            <person name="Pham P."/>
            <person name="Pu L.-L."/>
            <person name="Qin X."/>
            <person name="Qu J."/>
            <person name="Reid J."/>
            <person name="Ross M."/>
            <person name="Ruth R."/>
            <person name="Saada N."/>
            <person name="San Lucas F."/>
            <person name="Santibanez J."/>
            <person name="Shang Y."/>
            <person name="Simmons D."/>
            <person name="Song X.-Z."/>
            <person name="Tang L.-Y."/>
            <person name="Thornton R."/>
            <person name="Warren J."/>
            <person name="Weissenberger G."/>
            <person name="Wilczek-Boney K."/>
            <person name="Worley K."/>
            <person name="Youmans B."/>
            <person name="Zhang J."/>
            <person name="Zhang L."/>
            <person name="Zhao Z."/>
            <person name="Zhou C."/>
            <person name="Zhu D."/>
            <person name="Zhu Y."/>
        </authorList>
    </citation>
    <scope>NUCLEOTIDE SEQUENCE [LARGE SCALE GENOMIC DNA]</scope>
    <source>
        <strain evidence="1 2">F0333</strain>
    </source>
</reference>
<organism evidence="1 2">
    <name type="scientific">Schaalia cardiffensis F0333</name>
    <dbReference type="NCBI Taxonomy" id="888050"/>
    <lineage>
        <taxon>Bacteria</taxon>
        <taxon>Bacillati</taxon>
        <taxon>Actinomycetota</taxon>
        <taxon>Actinomycetes</taxon>
        <taxon>Actinomycetales</taxon>
        <taxon>Actinomycetaceae</taxon>
        <taxon>Schaalia</taxon>
    </lineage>
</organism>
<dbReference type="PATRIC" id="fig|888050.3.peg.179"/>
<dbReference type="Proteomes" id="UP000013015">
    <property type="component" value="Unassembled WGS sequence"/>
</dbReference>
<dbReference type="AlphaFoldDB" id="N6WFR9"/>
<evidence type="ECO:0000313" key="1">
    <source>
        <dbReference type="EMBL" id="ENO19079.1"/>
    </source>
</evidence>
<dbReference type="RefSeq" id="WP_005961773.1">
    <property type="nucleotide sequence ID" value="NZ_CP040505.1"/>
</dbReference>
<protein>
    <submittedName>
        <fullName evidence="1">Uncharacterized protein</fullName>
    </submittedName>
</protein>
<dbReference type="EMBL" id="AQHZ01000002">
    <property type="protein sequence ID" value="ENO19079.1"/>
    <property type="molecule type" value="Genomic_DNA"/>
</dbReference>
<name>N6WFR9_9ACTO</name>
<gene>
    <name evidence="1" type="ORF">HMPREF9004_0182</name>
</gene>